<comment type="similarity">
    <text evidence="3 10">Belongs to the cytochrome P450 family.</text>
</comment>
<evidence type="ECO:0000256" key="10">
    <source>
        <dbReference type="RuleBase" id="RU000461"/>
    </source>
</evidence>
<dbReference type="GO" id="GO:0004497">
    <property type="term" value="F:monooxygenase activity"/>
    <property type="evidence" value="ECO:0007669"/>
    <property type="project" value="UniProtKB-KW"/>
</dbReference>
<evidence type="ECO:0000256" key="4">
    <source>
        <dbReference type="ARBA" id="ARBA00022617"/>
    </source>
</evidence>
<evidence type="ECO:0000256" key="9">
    <source>
        <dbReference type="PIRSR" id="PIRSR602403-1"/>
    </source>
</evidence>
<dbReference type="PRINTS" id="PR00465">
    <property type="entry name" value="EP450IV"/>
</dbReference>
<dbReference type="InterPro" id="IPR050121">
    <property type="entry name" value="Cytochrome_P450_monoxygenase"/>
</dbReference>
<dbReference type="InterPro" id="IPR002403">
    <property type="entry name" value="Cyt_P450_E_grp-IV"/>
</dbReference>
<dbReference type="InterPro" id="IPR017972">
    <property type="entry name" value="Cyt_P450_CS"/>
</dbReference>
<protein>
    <submittedName>
        <fullName evidence="11">Cytochrome P450 3A11</fullName>
    </submittedName>
</protein>
<dbReference type="PANTHER" id="PTHR24305">
    <property type="entry name" value="CYTOCHROME P450"/>
    <property type="match status" value="1"/>
</dbReference>
<dbReference type="PANTHER" id="PTHR24305:SF166">
    <property type="entry name" value="CYTOCHROME P450 12A4, MITOCHONDRIAL-RELATED"/>
    <property type="match status" value="1"/>
</dbReference>
<dbReference type="InterPro" id="IPR001128">
    <property type="entry name" value="Cyt_P450"/>
</dbReference>
<dbReference type="Proteomes" id="UP000044841">
    <property type="component" value="Unassembled WGS sequence"/>
</dbReference>
<keyword evidence="4 9" id="KW-0349">Heme</keyword>
<evidence type="ECO:0000256" key="3">
    <source>
        <dbReference type="ARBA" id="ARBA00010617"/>
    </source>
</evidence>
<accession>A0A0K6G3P3</accession>
<name>A0A0K6G3P3_9AGAM</name>
<dbReference type="AlphaFoldDB" id="A0A0K6G3P3"/>
<dbReference type="InterPro" id="IPR036396">
    <property type="entry name" value="Cyt_P450_sf"/>
</dbReference>
<feature type="binding site" description="axial binding residue" evidence="9">
    <location>
        <position position="336"/>
    </location>
    <ligand>
        <name>heme</name>
        <dbReference type="ChEBI" id="CHEBI:30413"/>
    </ligand>
    <ligandPart>
        <name>Fe</name>
        <dbReference type="ChEBI" id="CHEBI:18248"/>
    </ligandPart>
</feature>
<keyword evidence="12" id="KW-1185">Reference proteome</keyword>
<evidence type="ECO:0000256" key="6">
    <source>
        <dbReference type="ARBA" id="ARBA00023002"/>
    </source>
</evidence>
<dbReference type="GO" id="GO:0020037">
    <property type="term" value="F:heme binding"/>
    <property type="evidence" value="ECO:0007669"/>
    <property type="project" value="InterPro"/>
</dbReference>
<evidence type="ECO:0000313" key="12">
    <source>
        <dbReference type="Proteomes" id="UP000044841"/>
    </source>
</evidence>
<dbReference type="GO" id="GO:0005506">
    <property type="term" value="F:iron ion binding"/>
    <property type="evidence" value="ECO:0007669"/>
    <property type="project" value="InterPro"/>
</dbReference>
<dbReference type="SUPFAM" id="SSF48264">
    <property type="entry name" value="Cytochrome P450"/>
    <property type="match status" value="1"/>
</dbReference>
<evidence type="ECO:0000256" key="5">
    <source>
        <dbReference type="ARBA" id="ARBA00022723"/>
    </source>
</evidence>
<dbReference type="PRINTS" id="PR00385">
    <property type="entry name" value="P450"/>
</dbReference>
<dbReference type="EMBL" id="CYGV01001334">
    <property type="protein sequence ID" value="CUA72999.1"/>
    <property type="molecule type" value="Genomic_DNA"/>
</dbReference>
<evidence type="ECO:0000256" key="7">
    <source>
        <dbReference type="ARBA" id="ARBA00023004"/>
    </source>
</evidence>
<dbReference type="GO" id="GO:0016705">
    <property type="term" value="F:oxidoreductase activity, acting on paired donors, with incorporation or reduction of molecular oxygen"/>
    <property type="evidence" value="ECO:0007669"/>
    <property type="project" value="InterPro"/>
</dbReference>
<organism evidence="11 12">
    <name type="scientific">Rhizoctonia solani</name>
    <dbReference type="NCBI Taxonomy" id="456999"/>
    <lineage>
        <taxon>Eukaryota</taxon>
        <taxon>Fungi</taxon>
        <taxon>Dikarya</taxon>
        <taxon>Basidiomycota</taxon>
        <taxon>Agaricomycotina</taxon>
        <taxon>Agaricomycetes</taxon>
        <taxon>Cantharellales</taxon>
        <taxon>Ceratobasidiaceae</taxon>
        <taxon>Rhizoctonia</taxon>
    </lineage>
</organism>
<comment type="cofactor">
    <cofactor evidence="1 9">
        <name>heme</name>
        <dbReference type="ChEBI" id="CHEBI:30413"/>
    </cofactor>
</comment>
<gene>
    <name evidence="11" type="ORF">RSOLAG22IIIB_05131</name>
</gene>
<keyword evidence="6 10" id="KW-0560">Oxidoreductase</keyword>
<reference evidence="11 12" key="1">
    <citation type="submission" date="2015-07" db="EMBL/GenBank/DDBJ databases">
        <authorList>
            <person name="Noorani M."/>
        </authorList>
    </citation>
    <scope>NUCLEOTIDE SEQUENCE [LARGE SCALE GENOMIC DNA]</scope>
    <source>
        <strain evidence="11">BBA 69670</strain>
    </source>
</reference>
<comment type="pathway">
    <text evidence="2">Secondary metabolite biosynthesis.</text>
</comment>
<evidence type="ECO:0000256" key="1">
    <source>
        <dbReference type="ARBA" id="ARBA00001971"/>
    </source>
</evidence>
<evidence type="ECO:0000313" key="11">
    <source>
        <dbReference type="EMBL" id="CUA72999.1"/>
    </source>
</evidence>
<evidence type="ECO:0000256" key="2">
    <source>
        <dbReference type="ARBA" id="ARBA00005179"/>
    </source>
</evidence>
<dbReference type="Pfam" id="PF00067">
    <property type="entry name" value="p450"/>
    <property type="match status" value="1"/>
</dbReference>
<proteinExistence type="inferred from homology"/>
<dbReference type="Gene3D" id="1.10.630.10">
    <property type="entry name" value="Cytochrome P450"/>
    <property type="match status" value="1"/>
</dbReference>
<evidence type="ECO:0000256" key="8">
    <source>
        <dbReference type="ARBA" id="ARBA00023033"/>
    </source>
</evidence>
<sequence length="403" mass="45407">MDSVAQEVSCKQLPAFTKLMPAKLADTMISIIKGADTKEINVLDLCKRATLEIIGQAGFGYAFGAIEGNQSPYISVMRNFMPTFASLFRFKRCISWILFFIPRAVGTRLVEWAPSSYIQRLRKMADTQNEYSRHILASRKAVVSESGDGEFDDILSTLICSNERADEAERLSEDQLRGQINTFVFAGFETTSAALARIVHLITELPHIQTRLREELLNANPDLQSLDKLPYLNAVVREALRLHPPVPTIERCAIKDWALPLRYPIKDNKHEMYIKKGTRVLISLSRANRCRETWGEDADEFRPERWLSSLPQSVTDAKILGVYSPIMTFGAGPRSCIGYKFAILELKIVLSRLVKTFRFEPGQQSIEWSAYGCLSPHVVRKLEDGTIAPHEGPALPLMVSTIQ</sequence>
<keyword evidence="8 10" id="KW-0503">Monooxygenase</keyword>
<dbReference type="PROSITE" id="PS00086">
    <property type="entry name" value="CYTOCHROME_P450"/>
    <property type="match status" value="1"/>
</dbReference>
<keyword evidence="5 9" id="KW-0479">Metal-binding</keyword>
<keyword evidence="7 9" id="KW-0408">Iron</keyword>